<reference evidence="2 3" key="1">
    <citation type="submission" date="2019-05" db="EMBL/GenBank/DDBJ databases">
        <title>Burkholderia sp. DHOD12, isolated from subtropical forest soil.</title>
        <authorList>
            <person name="Gao Z.-H."/>
            <person name="Qiu L.-H."/>
        </authorList>
    </citation>
    <scope>NUCLEOTIDE SEQUENCE [LARGE SCALE GENOMIC DNA]</scope>
    <source>
        <strain evidence="2 3">DHOD12</strain>
    </source>
</reference>
<dbReference type="OrthoDB" id="9797178at2"/>
<dbReference type="Gene3D" id="3.40.630.30">
    <property type="match status" value="1"/>
</dbReference>
<gene>
    <name evidence="2" type="ORF">FAZ95_11265</name>
</gene>
<dbReference type="InterPro" id="IPR000182">
    <property type="entry name" value="GNAT_dom"/>
</dbReference>
<dbReference type="InterPro" id="IPR050276">
    <property type="entry name" value="MshD_Acetyltransferase"/>
</dbReference>
<evidence type="ECO:0000259" key="1">
    <source>
        <dbReference type="PROSITE" id="PS51186"/>
    </source>
</evidence>
<keyword evidence="2" id="KW-0808">Transferase</keyword>
<dbReference type="GO" id="GO:0016747">
    <property type="term" value="F:acyltransferase activity, transferring groups other than amino-acyl groups"/>
    <property type="evidence" value="ECO:0007669"/>
    <property type="project" value="InterPro"/>
</dbReference>
<dbReference type="PANTHER" id="PTHR43617">
    <property type="entry name" value="L-AMINO ACID N-ACETYLTRANSFERASE"/>
    <property type="match status" value="1"/>
</dbReference>
<dbReference type="Proteomes" id="UP000298656">
    <property type="component" value="Chromosome 1"/>
</dbReference>
<evidence type="ECO:0000313" key="3">
    <source>
        <dbReference type="Proteomes" id="UP000298656"/>
    </source>
</evidence>
<dbReference type="AlphaFoldDB" id="A0A4P8IQ02"/>
<dbReference type="SUPFAM" id="SSF55729">
    <property type="entry name" value="Acyl-CoA N-acyltransferases (Nat)"/>
    <property type="match status" value="1"/>
</dbReference>
<dbReference type="PROSITE" id="PS51186">
    <property type="entry name" value="GNAT"/>
    <property type="match status" value="1"/>
</dbReference>
<name>A0A4P8IQ02_9BURK</name>
<organism evidence="2 3">
    <name type="scientific">Trinickia violacea</name>
    <dbReference type="NCBI Taxonomy" id="2571746"/>
    <lineage>
        <taxon>Bacteria</taxon>
        <taxon>Pseudomonadati</taxon>
        <taxon>Pseudomonadota</taxon>
        <taxon>Betaproteobacteria</taxon>
        <taxon>Burkholderiales</taxon>
        <taxon>Burkholderiaceae</taxon>
        <taxon>Trinickia</taxon>
    </lineage>
</organism>
<accession>A0A4P8IQ02</accession>
<dbReference type="KEGG" id="tvl:FAZ95_11265"/>
<feature type="domain" description="N-acetyltransferase" evidence="1">
    <location>
        <begin position="23"/>
        <end position="174"/>
    </location>
</feature>
<evidence type="ECO:0000313" key="2">
    <source>
        <dbReference type="EMBL" id="QCP49705.1"/>
    </source>
</evidence>
<keyword evidence="3" id="KW-1185">Reference proteome</keyword>
<dbReference type="PANTHER" id="PTHR43617:SF2">
    <property type="entry name" value="UPF0039 PROTEIN SLL0451"/>
    <property type="match status" value="1"/>
</dbReference>
<protein>
    <submittedName>
        <fullName evidence="2">N-acetyltransferase</fullName>
    </submittedName>
</protein>
<sequence>MDTCVPERAPLDRLTGVSNRAALQIRAERIADAADRAAISEVVRTAFENEPHSDRREHLLVDALRDDGALTVSLVAELAGKIVGYIAFSPVQIGSRDEGKCVGLAPVAVCPECQGQGIGSALIQAGLEAVREQGARSCVVLGDPAYYTRFGFRHEPGIVFPGVPPEYFMAMSLAGGDGADASLPTGEARYHREFYPD</sequence>
<dbReference type="EMBL" id="CP040077">
    <property type="protein sequence ID" value="QCP49705.1"/>
    <property type="molecule type" value="Genomic_DNA"/>
</dbReference>
<proteinExistence type="predicted"/>
<dbReference type="InterPro" id="IPR016181">
    <property type="entry name" value="Acyl_CoA_acyltransferase"/>
</dbReference>
<dbReference type="CDD" id="cd04301">
    <property type="entry name" value="NAT_SF"/>
    <property type="match status" value="1"/>
</dbReference>
<dbReference type="Pfam" id="PF00583">
    <property type="entry name" value="Acetyltransf_1"/>
    <property type="match status" value="1"/>
</dbReference>